<accession>A0AAN8RR22</accession>
<organism evidence="2 3">
    <name type="scientific">Arthrobotrys conoides</name>
    <dbReference type="NCBI Taxonomy" id="74498"/>
    <lineage>
        <taxon>Eukaryota</taxon>
        <taxon>Fungi</taxon>
        <taxon>Dikarya</taxon>
        <taxon>Ascomycota</taxon>
        <taxon>Pezizomycotina</taxon>
        <taxon>Orbiliomycetes</taxon>
        <taxon>Orbiliales</taxon>
        <taxon>Orbiliaceae</taxon>
        <taxon>Arthrobotrys</taxon>
    </lineage>
</organism>
<dbReference type="Proteomes" id="UP001307849">
    <property type="component" value="Unassembled WGS sequence"/>
</dbReference>
<evidence type="ECO:0000313" key="3">
    <source>
        <dbReference type="Proteomes" id="UP001307849"/>
    </source>
</evidence>
<comment type="caution">
    <text evidence="2">The sequence shown here is derived from an EMBL/GenBank/DDBJ whole genome shotgun (WGS) entry which is preliminary data.</text>
</comment>
<sequence>MYRRVSLAPRSRSKSTSALSILFSNFIGLKYSGVNVVITARWTSRSRSFFAEGDIIQSKPVPKYSQSIDIKPYIVGESETDFRSIILSSLFVKEFELGGIRFSDLGLRTIQNVCSSFYPEDLYEHTRQYCFEQCLQEEIGYKLTYDPILSQLDDIWIDNQIYYGRPRYLIRRYEDYKVYVMWESLYYRTSYLHDLIEDAEISGDSRVDGDEVTFTTLWNILRMMYNSGLLVKGDVDRLPDPMEYYLPLLGDNTDSIRTGQVIPAIK</sequence>
<proteinExistence type="predicted"/>
<keyword evidence="3" id="KW-1185">Reference proteome</keyword>
<protein>
    <submittedName>
        <fullName evidence="2">Uncharacterized protein</fullName>
    </submittedName>
</protein>
<reference evidence="2 3" key="1">
    <citation type="submission" date="2019-10" db="EMBL/GenBank/DDBJ databases">
        <authorList>
            <person name="Palmer J.M."/>
        </authorList>
    </citation>
    <scope>NUCLEOTIDE SEQUENCE [LARGE SCALE GENOMIC DNA]</scope>
    <source>
        <strain evidence="2 3">TWF506</strain>
    </source>
</reference>
<name>A0AAN8RR22_9PEZI</name>
<gene>
    <name evidence="2" type="ORF">TWF506_003224</name>
</gene>
<feature type="transmembrane region" description="Helical" evidence="1">
    <location>
        <begin position="21"/>
        <end position="42"/>
    </location>
</feature>
<keyword evidence="1" id="KW-1133">Transmembrane helix</keyword>
<keyword evidence="1" id="KW-0812">Transmembrane</keyword>
<keyword evidence="1" id="KW-0472">Membrane</keyword>
<dbReference type="AlphaFoldDB" id="A0AAN8RR22"/>
<evidence type="ECO:0000313" key="2">
    <source>
        <dbReference type="EMBL" id="KAK6502646.1"/>
    </source>
</evidence>
<dbReference type="EMBL" id="JAVHJM010000011">
    <property type="protein sequence ID" value="KAK6502646.1"/>
    <property type="molecule type" value="Genomic_DNA"/>
</dbReference>
<evidence type="ECO:0000256" key="1">
    <source>
        <dbReference type="SAM" id="Phobius"/>
    </source>
</evidence>